<evidence type="ECO:0000256" key="1">
    <source>
        <dbReference type="SAM" id="Phobius"/>
    </source>
</evidence>
<keyword evidence="1" id="KW-0472">Membrane</keyword>
<dbReference type="Proteomes" id="UP000198431">
    <property type="component" value="Unassembled WGS sequence"/>
</dbReference>
<keyword evidence="1" id="KW-1133">Transmembrane helix</keyword>
<protein>
    <recommendedName>
        <fullName evidence="4">Hydrolase</fullName>
    </recommendedName>
</protein>
<dbReference type="AlphaFoldDB" id="A0AB36P435"/>
<name>A0AB36P435_9FLAO</name>
<evidence type="ECO:0008006" key="4">
    <source>
        <dbReference type="Google" id="ProtNLM"/>
    </source>
</evidence>
<proteinExistence type="predicted"/>
<accession>A0AB36P435</accession>
<sequence>MKKSLMLYLFILAILMNIFTYMFYSREVKFGEERYEKTTKKLRDSINLVSGQLAEADYFSLSHNENAQNYFDNSASGGKVILYEKLIPIVTEKLLDLNSNPKGNPYTGQDMIDGKKFIINKVKILNHRWIIVDFSNGELWGEALLKYFVNDDESISFETNQSLLYQK</sequence>
<gene>
    <name evidence="2" type="ORF">B0A72_10330</name>
</gene>
<evidence type="ECO:0000313" key="2">
    <source>
        <dbReference type="EMBL" id="OXB04868.1"/>
    </source>
</evidence>
<reference evidence="2 3" key="1">
    <citation type="submission" date="2016-11" db="EMBL/GenBank/DDBJ databases">
        <title>Whole genomes of Flavobacteriaceae.</title>
        <authorList>
            <person name="Stine C."/>
            <person name="Li C."/>
            <person name="Tadesse D."/>
        </authorList>
    </citation>
    <scope>NUCLEOTIDE SEQUENCE [LARGE SCALE GENOMIC DNA]</scope>
    <source>
        <strain evidence="2 3">ATCC 19366</strain>
    </source>
</reference>
<comment type="caution">
    <text evidence="2">The sequence shown here is derived from an EMBL/GenBank/DDBJ whole genome shotgun (WGS) entry which is preliminary data.</text>
</comment>
<feature type="transmembrane region" description="Helical" evidence="1">
    <location>
        <begin position="6"/>
        <end position="24"/>
    </location>
</feature>
<organism evidence="2 3">
    <name type="scientific">Flavobacterium pectinovorum</name>
    <dbReference type="NCBI Taxonomy" id="29533"/>
    <lineage>
        <taxon>Bacteria</taxon>
        <taxon>Pseudomonadati</taxon>
        <taxon>Bacteroidota</taxon>
        <taxon>Flavobacteriia</taxon>
        <taxon>Flavobacteriales</taxon>
        <taxon>Flavobacteriaceae</taxon>
        <taxon>Flavobacterium</taxon>
    </lineage>
</organism>
<dbReference type="EMBL" id="MUHB01000008">
    <property type="protein sequence ID" value="OXB04868.1"/>
    <property type="molecule type" value="Genomic_DNA"/>
</dbReference>
<dbReference type="RefSeq" id="WP_042564119.1">
    <property type="nucleotide sequence ID" value="NZ_CP130042.1"/>
</dbReference>
<evidence type="ECO:0000313" key="3">
    <source>
        <dbReference type="Proteomes" id="UP000198431"/>
    </source>
</evidence>
<keyword evidence="1" id="KW-0812">Transmembrane</keyword>